<keyword evidence="1" id="KW-1133">Transmembrane helix</keyword>
<proteinExistence type="predicted"/>
<gene>
    <name evidence="2" type="ORF">RFI_04908</name>
</gene>
<evidence type="ECO:0000313" key="3">
    <source>
        <dbReference type="Proteomes" id="UP000023152"/>
    </source>
</evidence>
<evidence type="ECO:0000313" key="2">
    <source>
        <dbReference type="EMBL" id="ETO32204.1"/>
    </source>
</evidence>
<dbReference type="EMBL" id="ASPP01004397">
    <property type="protein sequence ID" value="ETO32204.1"/>
    <property type="molecule type" value="Genomic_DNA"/>
</dbReference>
<keyword evidence="1" id="KW-0812">Transmembrane</keyword>
<feature type="transmembrane region" description="Helical" evidence="1">
    <location>
        <begin position="53"/>
        <end position="72"/>
    </location>
</feature>
<sequence length="201" mass="24015">MIFLYFFIFFQLKKKSLFVCNLFIYLFIFLNILNFDLFETAVTSFAKKKKGLYIYLYVCVYYKNMAWFVVFINRHAPINEYIFFFATSLHKKKLFSLDEKFEYKLELGSLSQGKNFGINDMKLGKNFEKNWEKNVSEKNVREKTLVKKSYGKKHWEKSIGEKNIGKINICEKLLKMLGKKHVKSILWEKIKILEKGLGKNI</sequence>
<organism evidence="2 3">
    <name type="scientific">Reticulomyxa filosa</name>
    <dbReference type="NCBI Taxonomy" id="46433"/>
    <lineage>
        <taxon>Eukaryota</taxon>
        <taxon>Sar</taxon>
        <taxon>Rhizaria</taxon>
        <taxon>Retaria</taxon>
        <taxon>Foraminifera</taxon>
        <taxon>Monothalamids</taxon>
        <taxon>Reticulomyxidae</taxon>
        <taxon>Reticulomyxa</taxon>
    </lineage>
</organism>
<name>X6P2A5_RETFI</name>
<dbReference type="Proteomes" id="UP000023152">
    <property type="component" value="Unassembled WGS sequence"/>
</dbReference>
<keyword evidence="3" id="KW-1185">Reference proteome</keyword>
<reference evidence="2 3" key="1">
    <citation type="journal article" date="2013" name="Curr. Biol.">
        <title>The Genome of the Foraminiferan Reticulomyxa filosa.</title>
        <authorList>
            <person name="Glockner G."/>
            <person name="Hulsmann N."/>
            <person name="Schleicher M."/>
            <person name="Noegel A.A."/>
            <person name="Eichinger L."/>
            <person name="Gallinger C."/>
            <person name="Pawlowski J."/>
            <person name="Sierra R."/>
            <person name="Euteneuer U."/>
            <person name="Pillet L."/>
            <person name="Moustafa A."/>
            <person name="Platzer M."/>
            <person name="Groth M."/>
            <person name="Szafranski K."/>
            <person name="Schliwa M."/>
        </authorList>
    </citation>
    <scope>NUCLEOTIDE SEQUENCE [LARGE SCALE GENOMIC DNA]</scope>
</reference>
<keyword evidence="1" id="KW-0472">Membrane</keyword>
<evidence type="ECO:0000256" key="1">
    <source>
        <dbReference type="SAM" id="Phobius"/>
    </source>
</evidence>
<dbReference type="AlphaFoldDB" id="X6P2A5"/>
<accession>X6P2A5</accession>
<protein>
    <submittedName>
        <fullName evidence="2">Uncharacterized protein</fullName>
    </submittedName>
</protein>
<comment type="caution">
    <text evidence="2">The sequence shown here is derived from an EMBL/GenBank/DDBJ whole genome shotgun (WGS) entry which is preliminary data.</text>
</comment>
<feature type="transmembrane region" description="Helical" evidence="1">
    <location>
        <begin position="16"/>
        <end position="33"/>
    </location>
</feature>